<evidence type="ECO:0000259" key="6">
    <source>
        <dbReference type="Pfam" id="PF14759"/>
    </source>
</evidence>
<dbReference type="Gene3D" id="3.30.390.30">
    <property type="match status" value="1"/>
</dbReference>
<gene>
    <name evidence="9" type="ORF">DB769_15920</name>
    <name evidence="8" type="ORF">G3W61_06750</name>
    <name evidence="7" type="ORF">XP315_21815</name>
</gene>
<feature type="domain" description="FAD/NAD(P)-binding" evidence="5">
    <location>
        <begin position="4"/>
        <end position="301"/>
    </location>
</feature>
<dbReference type="Gene3D" id="3.50.50.60">
    <property type="entry name" value="FAD/NAD(P)-binding domain"/>
    <property type="match status" value="2"/>
</dbReference>
<dbReference type="InterPro" id="IPR050446">
    <property type="entry name" value="FAD-oxidoreductase/Apoptosis"/>
</dbReference>
<dbReference type="InterPro" id="IPR023753">
    <property type="entry name" value="FAD/NAD-binding_dom"/>
</dbReference>
<proteinExistence type="predicted"/>
<evidence type="ECO:0000313" key="12">
    <source>
        <dbReference type="Proteomes" id="UP000471082"/>
    </source>
</evidence>
<evidence type="ECO:0000256" key="2">
    <source>
        <dbReference type="ARBA" id="ARBA00022630"/>
    </source>
</evidence>
<evidence type="ECO:0000313" key="7">
    <source>
        <dbReference type="EMBL" id="KLC01552.1"/>
    </source>
</evidence>
<dbReference type="EMBL" id="PUUL01000095">
    <property type="protein sequence ID" value="RXD51882.1"/>
    <property type="molecule type" value="Genomic_DNA"/>
</dbReference>
<accession>A0A0G9BXS5</accession>
<keyword evidence="10" id="KW-1185">Reference proteome</keyword>
<keyword evidence="4" id="KW-0560">Oxidoreductase</keyword>
<keyword evidence="3" id="KW-0274">FAD</keyword>
<dbReference type="AlphaFoldDB" id="A0A0G9BXS5"/>
<comment type="caution">
    <text evidence="8">The sequence shown here is derived from an EMBL/GenBank/DDBJ whole genome shotgun (WGS) entry which is preliminary data.</text>
</comment>
<dbReference type="RefSeq" id="WP_008577915.1">
    <property type="nucleotide sequence ID" value="NZ_CP018475.1"/>
</dbReference>
<sequence>MSGMVIVGAGQAGLQTAESLRSGGYTGSIVLLGDEPCAPYHRPPLSKGFLLGEVSDTQLYIRAPEALNRKGIQWHASARVMRIEHATRTLHLDDGSTLGYTGLCLATGARARRLEVPGAGLDHVCMLRGMADTRALAAILPHTSRVVVIGGGFIGLEFASIARRLGKQVVVLEAADRLMARVVSPQLADFFLRLHRDNGATIELGSNVSALSGNRGVVTAVHTADGRVFPADLVVVGIGVIPNGELAQQAGLACDRGALIVDACARSSSPGIVGAGDCTVRQRAGSGLLRLESVQNAIEQAKSAAASLLGEHRPYPALPWFWSEQYEVRLQMAGFAAGHTQAVVRGDLATSTFSLFYYVDGELCAVDSINRPQDHLAARKLLELGRSPTPQQAADPNFALTSLIPA</sequence>
<dbReference type="Pfam" id="PF14759">
    <property type="entry name" value="Reductase_C"/>
    <property type="match status" value="1"/>
</dbReference>
<evidence type="ECO:0000256" key="3">
    <source>
        <dbReference type="ARBA" id="ARBA00022827"/>
    </source>
</evidence>
<dbReference type="EMBL" id="JAAGYU010000021">
    <property type="protein sequence ID" value="NEL75954.1"/>
    <property type="molecule type" value="Genomic_DNA"/>
</dbReference>
<evidence type="ECO:0000313" key="10">
    <source>
        <dbReference type="Proteomes" id="UP000035369"/>
    </source>
</evidence>
<dbReference type="GeneID" id="61779145"/>
<organism evidence="8 12">
    <name type="scientific">Xanthomonas perforans</name>
    <dbReference type="NCBI Taxonomy" id="442694"/>
    <lineage>
        <taxon>Bacteria</taxon>
        <taxon>Pseudomonadati</taxon>
        <taxon>Pseudomonadota</taxon>
        <taxon>Gammaproteobacteria</taxon>
        <taxon>Lysobacterales</taxon>
        <taxon>Lysobacteraceae</taxon>
        <taxon>Xanthomonas</taxon>
    </lineage>
</organism>
<dbReference type="KEGG" id="xpe:BJD13_05020"/>
<dbReference type="SUPFAM" id="SSF51905">
    <property type="entry name" value="FAD/NAD(P)-binding domain"/>
    <property type="match status" value="2"/>
</dbReference>
<dbReference type="Pfam" id="PF07992">
    <property type="entry name" value="Pyr_redox_2"/>
    <property type="match status" value="1"/>
</dbReference>
<protein>
    <submittedName>
        <fullName evidence="8">FAD-dependent oxidoreductase</fullName>
    </submittedName>
    <submittedName>
        <fullName evidence="7">Pyridine nucleotide-disulfide oxidoreductase</fullName>
    </submittedName>
</protein>
<name>A0A0G9BXS5_XANPE</name>
<dbReference type="GO" id="GO:0005737">
    <property type="term" value="C:cytoplasm"/>
    <property type="evidence" value="ECO:0007669"/>
    <property type="project" value="TreeGrafter"/>
</dbReference>
<dbReference type="Proteomes" id="UP000035369">
    <property type="component" value="Unassembled WGS sequence"/>
</dbReference>
<reference evidence="9 11" key="2">
    <citation type="submission" date="2018-02" db="EMBL/GenBank/DDBJ databases">
        <title>Characterization of Xanthomonas diversity in transplant houses and field plants.</title>
        <authorList>
            <person name="Abrahamian P."/>
            <person name="Timilsina S."/>
            <person name="Minsavage G.V."/>
            <person name="Goss E.M."/>
            <person name="Jones J.B."/>
            <person name="Vallad G.E."/>
        </authorList>
    </citation>
    <scope>NUCLEOTIDE SEQUENCE [LARGE SCALE GENOMIC DNA]</scope>
    <source>
        <strain evidence="9 11">GEV2132</strain>
    </source>
</reference>
<comment type="cofactor">
    <cofactor evidence="1">
        <name>FAD</name>
        <dbReference type="ChEBI" id="CHEBI:57692"/>
    </cofactor>
</comment>
<evidence type="ECO:0000259" key="5">
    <source>
        <dbReference type="Pfam" id="PF07992"/>
    </source>
</evidence>
<dbReference type="PANTHER" id="PTHR43557">
    <property type="entry name" value="APOPTOSIS-INDUCING FACTOR 1"/>
    <property type="match status" value="1"/>
</dbReference>
<evidence type="ECO:0000313" key="9">
    <source>
        <dbReference type="EMBL" id="RXD51882.1"/>
    </source>
</evidence>
<reference evidence="8 12" key="3">
    <citation type="submission" date="2019-11" db="EMBL/GenBank/DDBJ databases">
        <title>Genome-resolved metagenomics to study the prevalence of co-infection and intraspecific heterogeneity among plant pathogen metapopulations.</title>
        <authorList>
            <person name="Newberry E."/>
            <person name="Bhandari R."/>
            <person name="Kemble J."/>
            <person name="Sikora E."/>
            <person name="Potnis N."/>
        </authorList>
    </citation>
    <scope>NUCLEOTIDE SEQUENCE [LARGE SCALE GENOMIC DNA]</scope>
    <source>
        <strain evidence="8">Xp_Tom_Tuscaloosa_18b</strain>
    </source>
</reference>
<dbReference type="InterPro" id="IPR028202">
    <property type="entry name" value="Reductase_C"/>
</dbReference>
<dbReference type="InterPro" id="IPR036188">
    <property type="entry name" value="FAD/NAD-bd_sf"/>
</dbReference>
<dbReference type="SUPFAM" id="SSF55424">
    <property type="entry name" value="FAD/NAD-linked reductases, dimerisation (C-terminal) domain"/>
    <property type="match status" value="1"/>
</dbReference>
<evidence type="ECO:0000256" key="4">
    <source>
        <dbReference type="ARBA" id="ARBA00023002"/>
    </source>
</evidence>
<dbReference type="EMBL" id="JZUY01000055">
    <property type="protein sequence ID" value="KLC01552.1"/>
    <property type="molecule type" value="Genomic_DNA"/>
</dbReference>
<dbReference type="PRINTS" id="PR00368">
    <property type="entry name" value="FADPNR"/>
</dbReference>
<feature type="domain" description="Reductase C-terminal" evidence="6">
    <location>
        <begin position="320"/>
        <end position="403"/>
    </location>
</feature>
<reference evidence="7 10" key="1">
    <citation type="submission" date="2015-02" db="EMBL/GenBank/DDBJ databases">
        <title>Whole genome sequencing of multiple isolates of three species of pepper and tomato-infecting xanthomonads reveals genetic diversity in field strains and pinpoints effectors responsible for host specificity.</title>
        <authorList>
            <person name="Schwartz A."/>
            <person name="Dahlbeck D."/>
            <person name="Staskawicz B."/>
            <person name="Bart R."/>
            <person name="Potnis N."/>
            <person name="Minsavage G."/>
            <person name="Timilsina S."/>
            <person name="Goss E."/>
            <person name="Jones J."/>
            <person name="Vallad G."/>
            <person name="Barak J."/>
            <person name="Miller S."/>
            <person name="Ritchie D."/>
            <person name="Martins J.Jr."/>
            <person name="Patane J.S."/>
            <person name="Setubal J.C."/>
        </authorList>
    </citation>
    <scope>NUCLEOTIDE SEQUENCE [LARGE SCALE GENOMIC DNA]</scope>
    <source>
        <strain evidence="7 10">Xp3-15</strain>
    </source>
</reference>
<dbReference type="Proteomes" id="UP000289372">
    <property type="component" value="Unassembled WGS sequence"/>
</dbReference>
<evidence type="ECO:0000313" key="8">
    <source>
        <dbReference type="EMBL" id="NEL75954.1"/>
    </source>
</evidence>
<dbReference type="GO" id="GO:0016651">
    <property type="term" value="F:oxidoreductase activity, acting on NAD(P)H"/>
    <property type="evidence" value="ECO:0007669"/>
    <property type="project" value="TreeGrafter"/>
</dbReference>
<dbReference type="PRINTS" id="PR00411">
    <property type="entry name" value="PNDRDTASEI"/>
</dbReference>
<evidence type="ECO:0000256" key="1">
    <source>
        <dbReference type="ARBA" id="ARBA00001974"/>
    </source>
</evidence>
<evidence type="ECO:0000313" key="11">
    <source>
        <dbReference type="Proteomes" id="UP000289372"/>
    </source>
</evidence>
<dbReference type="Proteomes" id="UP000471082">
    <property type="component" value="Unassembled WGS sequence"/>
</dbReference>
<dbReference type="InterPro" id="IPR016156">
    <property type="entry name" value="FAD/NAD-linked_Rdtase_dimer_sf"/>
</dbReference>
<keyword evidence="2" id="KW-0285">Flavoprotein</keyword>
<dbReference type="PANTHER" id="PTHR43557:SF2">
    <property type="entry name" value="RIESKE DOMAIN-CONTAINING PROTEIN-RELATED"/>
    <property type="match status" value="1"/>
</dbReference>